<comment type="caution">
    <text evidence="3">The sequence shown here is derived from an EMBL/GenBank/DDBJ whole genome shotgun (WGS) entry which is preliminary data.</text>
</comment>
<dbReference type="Pfam" id="PF22802">
    <property type="entry name" value="RsiG"/>
    <property type="match status" value="2"/>
</dbReference>
<dbReference type="EMBL" id="BJFL01000021">
    <property type="protein sequence ID" value="GDY32160.1"/>
    <property type="molecule type" value="Genomic_DNA"/>
</dbReference>
<accession>A0A4D4JAX2</accession>
<dbReference type="CDD" id="cd21107">
    <property type="entry name" value="RsiG"/>
    <property type="match status" value="1"/>
</dbReference>
<dbReference type="AlphaFoldDB" id="A0A4D4JAX2"/>
<keyword evidence="4" id="KW-1185">Reference proteome</keyword>
<evidence type="ECO:0000256" key="1">
    <source>
        <dbReference type="SAM" id="MobiDB-lite"/>
    </source>
</evidence>
<evidence type="ECO:0000259" key="2">
    <source>
        <dbReference type="Pfam" id="PF22802"/>
    </source>
</evidence>
<organism evidence="3 4">
    <name type="scientific">Gandjariella thermophila</name>
    <dbReference type="NCBI Taxonomy" id="1931992"/>
    <lineage>
        <taxon>Bacteria</taxon>
        <taxon>Bacillati</taxon>
        <taxon>Actinomycetota</taxon>
        <taxon>Actinomycetes</taxon>
        <taxon>Pseudonocardiales</taxon>
        <taxon>Pseudonocardiaceae</taxon>
        <taxon>Gandjariella</taxon>
    </lineage>
</organism>
<gene>
    <name evidence="3" type="ORF">GTS_37930</name>
</gene>
<feature type="domain" description="RsiG-like" evidence="2">
    <location>
        <begin position="132"/>
        <end position="193"/>
    </location>
</feature>
<dbReference type="InterPro" id="IPR055209">
    <property type="entry name" value="RsiG-like_dom"/>
</dbReference>
<dbReference type="InterPro" id="IPR049575">
    <property type="entry name" value="RsiG-like"/>
</dbReference>
<dbReference type="Proteomes" id="UP000298860">
    <property type="component" value="Unassembled WGS sequence"/>
</dbReference>
<sequence length="209" mass="22882">MLASDNGVPQDGHVIEVRPGGRRRIDRVLAPDYTKGIEQRPLGEVRALRDEAAQEETDLSYLRRLLHARIDIVRAEQGRRSEGGSASVVDQLAKILAVNALGPATGHGRYQTLEPSRAEAHRRHVEALVADVDLSDVTSLSDGKLDQALRTFVAEEASVSQRRREVQAVVDRLNAEIASRYQQGRASVDELLAAARGEPAEPPETGDRD</sequence>
<evidence type="ECO:0000313" key="4">
    <source>
        <dbReference type="Proteomes" id="UP000298860"/>
    </source>
</evidence>
<feature type="region of interest" description="Disordered" evidence="1">
    <location>
        <begin position="190"/>
        <end position="209"/>
    </location>
</feature>
<feature type="domain" description="RsiG-like" evidence="2">
    <location>
        <begin position="35"/>
        <end position="96"/>
    </location>
</feature>
<reference evidence="4" key="1">
    <citation type="submission" date="2019-04" db="EMBL/GenBank/DDBJ databases">
        <title>Draft genome sequence of Pseudonocardiaceae bacterium SL3-2-4.</title>
        <authorList>
            <person name="Ningsih F."/>
            <person name="Yokota A."/>
            <person name="Sakai Y."/>
            <person name="Nanatani K."/>
            <person name="Yabe S."/>
            <person name="Oetari A."/>
            <person name="Sjamsuridzal W."/>
        </authorList>
    </citation>
    <scope>NUCLEOTIDE SEQUENCE [LARGE SCALE GENOMIC DNA]</scope>
    <source>
        <strain evidence="4">SL3-2-4</strain>
    </source>
</reference>
<proteinExistence type="predicted"/>
<evidence type="ECO:0000313" key="3">
    <source>
        <dbReference type="EMBL" id="GDY32160.1"/>
    </source>
</evidence>
<name>A0A4D4JAX2_9PSEU</name>
<protein>
    <recommendedName>
        <fullName evidence="2">RsiG-like domain-containing protein</fullName>
    </recommendedName>
</protein>